<keyword evidence="3" id="KW-0227">DNA damage</keyword>
<keyword evidence="6" id="KW-0411">Iron-sulfur</keyword>
<keyword evidence="5" id="KW-0408">Iron</keyword>
<evidence type="ECO:0000256" key="2">
    <source>
        <dbReference type="ARBA" id="ARBA00022723"/>
    </source>
</evidence>
<feature type="non-terminal residue" evidence="9">
    <location>
        <position position="1"/>
    </location>
</feature>
<evidence type="ECO:0000256" key="7">
    <source>
        <dbReference type="ARBA" id="ARBA00023204"/>
    </source>
</evidence>
<comment type="caution">
    <text evidence="9">The sequence shown here is derived from an EMBL/GenBank/DDBJ whole genome shotgun (WGS) entry which is preliminary data.</text>
</comment>
<dbReference type="InterPro" id="IPR036895">
    <property type="entry name" value="Uracil-DNA_glycosylase-like_sf"/>
</dbReference>
<dbReference type="EMBL" id="BART01009198">
    <property type="protein sequence ID" value="GAG64514.1"/>
    <property type="molecule type" value="Genomic_DNA"/>
</dbReference>
<dbReference type="InterPro" id="IPR005122">
    <property type="entry name" value="Uracil-DNA_glycosylase-like"/>
</dbReference>
<dbReference type="GO" id="GO:0006281">
    <property type="term" value="P:DNA repair"/>
    <property type="evidence" value="ECO:0007669"/>
    <property type="project" value="UniProtKB-KW"/>
</dbReference>
<keyword evidence="1" id="KW-0004">4Fe-4S</keyword>
<name>X0Z5X8_9ZZZZ</name>
<evidence type="ECO:0000256" key="6">
    <source>
        <dbReference type="ARBA" id="ARBA00023014"/>
    </source>
</evidence>
<evidence type="ECO:0000256" key="1">
    <source>
        <dbReference type="ARBA" id="ARBA00022485"/>
    </source>
</evidence>
<gene>
    <name evidence="9" type="ORF">S01H4_20453</name>
</gene>
<dbReference type="GO" id="GO:0051539">
    <property type="term" value="F:4 iron, 4 sulfur cluster binding"/>
    <property type="evidence" value="ECO:0007669"/>
    <property type="project" value="UniProtKB-KW"/>
</dbReference>
<organism evidence="9">
    <name type="scientific">marine sediment metagenome</name>
    <dbReference type="NCBI Taxonomy" id="412755"/>
    <lineage>
        <taxon>unclassified sequences</taxon>
        <taxon>metagenomes</taxon>
        <taxon>ecological metagenomes</taxon>
    </lineage>
</organism>
<evidence type="ECO:0000256" key="4">
    <source>
        <dbReference type="ARBA" id="ARBA00022801"/>
    </source>
</evidence>
<dbReference type="Pfam" id="PF03167">
    <property type="entry name" value="UDG"/>
    <property type="match status" value="1"/>
</dbReference>
<dbReference type="PANTHER" id="PTHR33693:SF1">
    <property type="entry name" value="TYPE-4 URACIL-DNA GLYCOSYLASE"/>
    <property type="match status" value="1"/>
</dbReference>
<proteinExistence type="predicted"/>
<keyword evidence="4" id="KW-0378">Hydrolase</keyword>
<protein>
    <recommendedName>
        <fullName evidence="8">Uracil-DNA glycosylase-like domain-containing protein</fullName>
    </recommendedName>
</protein>
<keyword evidence="2" id="KW-0479">Metal-binding</keyword>
<reference evidence="9" key="1">
    <citation type="journal article" date="2014" name="Front. Microbiol.">
        <title>High frequency of phylogenetically diverse reductive dehalogenase-homologous genes in deep subseafloor sedimentary metagenomes.</title>
        <authorList>
            <person name="Kawai M."/>
            <person name="Futagami T."/>
            <person name="Toyoda A."/>
            <person name="Takaki Y."/>
            <person name="Nishi S."/>
            <person name="Hori S."/>
            <person name="Arai W."/>
            <person name="Tsubouchi T."/>
            <person name="Morono Y."/>
            <person name="Uchiyama I."/>
            <person name="Ito T."/>
            <person name="Fujiyama A."/>
            <person name="Inagaki F."/>
            <person name="Takami H."/>
        </authorList>
    </citation>
    <scope>NUCLEOTIDE SEQUENCE</scope>
    <source>
        <strain evidence="9">Expedition CK06-06</strain>
    </source>
</reference>
<keyword evidence="7" id="KW-0234">DNA repair</keyword>
<dbReference type="PANTHER" id="PTHR33693">
    <property type="entry name" value="TYPE-5 URACIL-DNA GLYCOSYLASE"/>
    <property type="match status" value="1"/>
</dbReference>
<evidence type="ECO:0000256" key="5">
    <source>
        <dbReference type="ARBA" id="ARBA00023004"/>
    </source>
</evidence>
<accession>X0Z5X8</accession>
<dbReference type="GO" id="GO:0097506">
    <property type="term" value="F:deaminated base DNA N-glycosylase activity"/>
    <property type="evidence" value="ECO:0007669"/>
    <property type="project" value="UniProtKB-ARBA"/>
</dbReference>
<dbReference type="AlphaFoldDB" id="X0Z5X8"/>
<feature type="domain" description="Uracil-DNA glycosylase-like" evidence="8">
    <location>
        <begin position="6"/>
        <end position="119"/>
    </location>
</feature>
<dbReference type="GO" id="GO:0046872">
    <property type="term" value="F:metal ion binding"/>
    <property type="evidence" value="ECO:0007669"/>
    <property type="project" value="UniProtKB-KW"/>
</dbReference>
<dbReference type="InterPro" id="IPR051536">
    <property type="entry name" value="UDG_Type-4/5"/>
</dbReference>
<sequence>LDIWLGILGLTRQDIIIDNIVKCFTNNNRSPVPCEVYFCRDRFLPSVFGLYQPAVVFILGQCACQGIFDRNFSVTTNLGRIFNYKFYGRNIHLIPLYHPGYCLRNPSSKQKMEVILQNLKDFVESKVVHV</sequence>
<dbReference type="Gene3D" id="3.40.470.10">
    <property type="entry name" value="Uracil-DNA glycosylase-like domain"/>
    <property type="match status" value="1"/>
</dbReference>
<evidence type="ECO:0000259" key="8">
    <source>
        <dbReference type="Pfam" id="PF03167"/>
    </source>
</evidence>
<dbReference type="SUPFAM" id="SSF52141">
    <property type="entry name" value="Uracil-DNA glycosylase-like"/>
    <property type="match status" value="1"/>
</dbReference>
<evidence type="ECO:0000256" key="3">
    <source>
        <dbReference type="ARBA" id="ARBA00022763"/>
    </source>
</evidence>
<evidence type="ECO:0000313" key="9">
    <source>
        <dbReference type="EMBL" id="GAG64514.1"/>
    </source>
</evidence>